<feature type="domain" description="N-acetyltransferase" evidence="2">
    <location>
        <begin position="7"/>
        <end position="167"/>
    </location>
</feature>
<organism evidence="3 4">
    <name type="scientific">Gordonia crocea</name>
    <dbReference type="NCBI Taxonomy" id="589162"/>
    <lineage>
        <taxon>Bacteria</taxon>
        <taxon>Bacillati</taxon>
        <taxon>Actinomycetota</taxon>
        <taxon>Actinomycetes</taxon>
        <taxon>Mycobacteriales</taxon>
        <taxon>Gordoniaceae</taxon>
        <taxon>Gordonia</taxon>
    </lineage>
</organism>
<feature type="region of interest" description="Disordered" evidence="1">
    <location>
        <begin position="1"/>
        <end position="48"/>
    </location>
</feature>
<gene>
    <name evidence="3" type="primary">yhbS</name>
    <name evidence="3" type="ORF">nbrc107697_22990</name>
</gene>
<name>A0A7I9UZL1_9ACTN</name>
<feature type="compositionally biased region" description="Basic and acidic residues" evidence="1">
    <location>
        <begin position="10"/>
        <end position="24"/>
    </location>
</feature>
<protein>
    <submittedName>
        <fullName evidence="3">N-acetyltransferase</fullName>
    </submittedName>
</protein>
<accession>A0A7I9UZL1</accession>
<dbReference type="AlphaFoldDB" id="A0A7I9UZL1"/>
<dbReference type="InterPro" id="IPR016181">
    <property type="entry name" value="Acyl_CoA_acyltransferase"/>
</dbReference>
<evidence type="ECO:0000313" key="3">
    <source>
        <dbReference type="EMBL" id="GED98260.1"/>
    </source>
</evidence>
<reference evidence="4" key="1">
    <citation type="submission" date="2019-06" db="EMBL/GenBank/DDBJ databases">
        <title>Gordonia isolated from sludge of a wastewater treatment plant.</title>
        <authorList>
            <person name="Tamura T."/>
            <person name="Aoyama K."/>
            <person name="Kang Y."/>
            <person name="Saito S."/>
            <person name="Akiyama N."/>
            <person name="Yazawa K."/>
            <person name="Gonoi T."/>
            <person name="Mikami Y."/>
        </authorList>
    </citation>
    <scope>NUCLEOTIDE SEQUENCE [LARGE SCALE GENOMIC DNA]</scope>
    <source>
        <strain evidence="4">NBRC 107697</strain>
    </source>
</reference>
<evidence type="ECO:0000313" key="4">
    <source>
        <dbReference type="Proteomes" id="UP000444980"/>
    </source>
</evidence>
<dbReference type="EMBL" id="BJOU01000001">
    <property type="protein sequence ID" value="GED98260.1"/>
    <property type="molecule type" value="Genomic_DNA"/>
</dbReference>
<dbReference type="RefSeq" id="WP_228460785.1">
    <property type="nucleotide sequence ID" value="NZ_BJOU01000001.1"/>
</dbReference>
<dbReference type="Gene3D" id="3.40.630.30">
    <property type="match status" value="1"/>
</dbReference>
<evidence type="ECO:0000256" key="1">
    <source>
        <dbReference type="SAM" id="MobiDB-lite"/>
    </source>
</evidence>
<comment type="caution">
    <text evidence="3">The sequence shown here is derived from an EMBL/GenBank/DDBJ whole genome shotgun (WGS) entry which is preliminary data.</text>
</comment>
<sequence>MGDDAPMIIRPEEPRDVPAIDAVHRSAFGGPDGSPDGGNEGDGEPGEVGLVHRLRDDRLLVVSLVAEPPDGAVVGHVCLSRGDLAGTRASGLGPLGVRPDVQRTGVGSALMHAALAAAQAAGEAVVLLLGDPAYYARFGFGPAASLGISPDVAQWAGPHFQAHRLGDGTVPAGVFRYAEPFYSL</sequence>
<evidence type="ECO:0000259" key="2">
    <source>
        <dbReference type="PROSITE" id="PS51186"/>
    </source>
</evidence>
<dbReference type="Proteomes" id="UP000444980">
    <property type="component" value="Unassembled WGS sequence"/>
</dbReference>
<keyword evidence="3" id="KW-0808">Transferase</keyword>
<dbReference type="SUPFAM" id="SSF55729">
    <property type="entry name" value="Acyl-CoA N-acyltransferases (Nat)"/>
    <property type="match status" value="1"/>
</dbReference>
<dbReference type="PROSITE" id="PS51186">
    <property type="entry name" value="GNAT"/>
    <property type="match status" value="1"/>
</dbReference>
<dbReference type="GO" id="GO:0016747">
    <property type="term" value="F:acyltransferase activity, transferring groups other than amino-acyl groups"/>
    <property type="evidence" value="ECO:0007669"/>
    <property type="project" value="InterPro"/>
</dbReference>
<proteinExistence type="predicted"/>
<keyword evidence="4" id="KW-1185">Reference proteome</keyword>
<dbReference type="Pfam" id="PF13508">
    <property type="entry name" value="Acetyltransf_7"/>
    <property type="match status" value="1"/>
</dbReference>
<dbReference type="InterPro" id="IPR000182">
    <property type="entry name" value="GNAT_dom"/>
</dbReference>